<evidence type="ECO:0000256" key="1">
    <source>
        <dbReference type="SAM" id="Coils"/>
    </source>
</evidence>
<feature type="non-terminal residue" evidence="3">
    <location>
        <position position="151"/>
    </location>
</feature>
<dbReference type="PANTHER" id="PTHR10555">
    <property type="entry name" value="SORTING NEXIN"/>
    <property type="match status" value="1"/>
</dbReference>
<evidence type="ECO:0000259" key="2">
    <source>
        <dbReference type="Pfam" id="PF09325"/>
    </source>
</evidence>
<feature type="coiled-coil region" evidence="1">
    <location>
        <begin position="45"/>
        <end position="118"/>
    </location>
</feature>
<dbReference type="GO" id="GO:0035091">
    <property type="term" value="F:phosphatidylinositol binding"/>
    <property type="evidence" value="ECO:0007669"/>
    <property type="project" value="TreeGrafter"/>
</dbReference>
<dbReference type="InterPro" id="IPR027267">
    <property type="entry name" value="AH/BAR_dom_sf"/>
</dbReference>
<proteinExistence type="predicted"/>
<dbReference type="EMBL" id="CAJHUC010000955">
    <property type="protein sequence ID" value="CAD7699120.1"/>
    <property type="molecule type" value="Genomic_DNA"/>
</dbReference>
<accession>A0A8S1IWC2</accession>
<name>A0A8S1IWC2_9CHLO</name>
<dbReference type="Proteomes" id="UP000708148">
    <property type="component" value="Unassembled WGS sequence"/>
</dbReference>
<evidence type="ECO:0000313" key="4">
    <source>
        <dbReference type="Proteomes" id="UP000708148"/>
    </source>
</evidence>
<protein>
    <recommendedName>
        <fullName evidence="2">Sorting nexin/Vps5-like C-terminal domain-containing protein</fullName>
    </recommendedName>
</protein>
<dbReference type="OrthoDB" id="5227681at2759"/>
<organism evidence="3 4">
    <name type="scientific">Ostreobium quekettii</name>
    <dbReference type="NCBI Taxonomy" id="121088"/>
    <lineage>
        <taxon>Eukaryota</taxon>
        <taxon>Viridiplantae</taxon>
        <taxon>Chlorophyta</taxon>
        <taxon>core chlorophytes</taxon>
        <taxon>Ulvophyceae</taxon>
        <taxon>TCBD clade</taxon>
        <taxon>Bryopsidales</taxon>
        <taxon>Ostreobineae</taxon>
        <taxon>Ostreobiaceae</taxon>
        <taxon>Ostreobium</taxon>
    </lineage>
</organism>
<keyword evidence="1" id="KW-0175">Coiled coil</keyword>
<dbReference type="PANTHER" id="PTHR10555:SF170">
    <property type="entry name" value="FI18122P1"/>
    <property type="match status" value="1"/>
</dbReference>
<evidence type="ECO:0000313" key="3">
    <source>
        <dbReference type="EMBL" id="CAD7699120.1"/>
    </source>
</evidence>
<dbReference type="InterPro" id="IPR015404">
    <property type="entry name" value="Vps5_C"/>
</dbReference>
<dbReference type="GO" id="GO:0005768">
    <property type="term" value="C:endosome"/>
    <property type="evidence" value="ECO:0007669"/>
    <property type="project" value="TreeGrafter"/>
</dbReference>
<comment type="caution">
    <text evidence="3">The sequence shown here is derived from an EMBL/GenBank/DDBJ whole genome shotgun (WGS) entry which is preliminary data.</text>
</comment>
<dbReference type="CDD" id="cd07596">
    <property type="entry name" value="BAR_SNX"/>
    <property type="match status" value="1"/>
</dbReference>
<feature type="domain" description="Sorting nexin/Vps5-like C-terminal" evidence="2">
    <location>
        <begin position="7"/>
        <end position="143"/>
    </location>
</feature>
<dbReference type="AlphaFoldDB" id="A0A8S1IWC2"/>
<sequence>DLSTVSRDSANALSFQFEAPLKEFTRMMKSVRAVMVDRTNALSILQQAKADLDAKRVKMNKLRGTPGIKEEKVLEAERERDQADLRLKNAKAAYETIVERMNEELARFQKERAVEMSQVLRDFALSQAQLASETARAWSSLVTELQPAAPA</sequence>
<dbReference type="SUPFAM" id="SSF103657">
    <property type="entry name" value="BAR/IMD domain-like"/>
    <property type="match status" value="1"/>
</dbReference>
<reference evidence="3" key="1">
    <citation type="submission" date="2020-12" db="EMBL/GenBank/DDBJ databases">
        <authorList>
            <person name="Iha C."/>
        </authorList>
    </citation>
    <scope>NUCLEOTIDE SEQUENCE</scope>
</reference>
<dbReference type="Pfam" id="PF09325">
    <property type="entry name" value="Vps5"/>
    <property type="match status" value="1"/>
</dbReference>
<gene>
    <name evidence="3" type="ORF">OSTQU699_LOCUS4479</name>
</gene>
<keyword evidence="4" id="KW-1185">Reference proteome</keyword>
<dbReference type="Gene3D" id="1.20.1270.60">
    <property type="entry name" value="Arfaptin homology (AH) domain/BAR domain"/>
    <property type="match status" value="1"/>
</dbReference>